<dbReference type="RefSeq" id="WP_249773146.1">
    <property type="nucleotide sequence ID" value="NZ_CP097332.1"/>
</dbReference>
<feature type="transmembrane region" description="Helical" evidence="1">
    <location>
        <begin position="113"/>
        <end position="141"/>
    </location>
</feature>
<feature type="transmembrane region" description="Helical" evidence="1">
    <location>
        <begin position="330"/>
        <end position="348"/>
    </location>
</feature>
<accession>A0ABY4R283</accession>
<dbReference type="Proteomes" id="UP001056336">
    <property type="component" value="Chromosome"/>
</dbReference>
<evidence type="ECO:0000313" key="2">
    <source>
        <dbReference type="EMBL" id="UQX89250.1"/>
    </source>
</evidence>
<protein>
    <submittedName>
        <fullName evidence="2">ABC transporter permease</fullName>
    </submittedName>
</protein>
<feature type="transmembrane region" description="Helical" evidence="1">
    <location>
        <begin position="161"/>
        <end position="181"/>
    </location>
</feature>
<dbReference type="EMBL" id="CP097332">
    <property type="protein sequence ID" value="UQX89250.1"/>
    <property type="molecule type" value="Genomic_DNA"/>
</dbReference>
<reference evidence="2" key="1">
    <citation type="journal article" date="2018" name="Int. J. Syst. Evol. Microbiol.">
        <title>Jatrophihabitans telluris sp. nov., isolated from sediment soil of lava forest wetlands and the emended description of the genus Jatrophihabitans.</title>
        <authorList>
            <person name="Lee K.C."/>
            <person name="Suh M.K."/>
            <person name="Eom M.K."/>
            <person name="Kim K.K."/>
            <person name="Kim J.S."/>
            <person name="Kim D.S."/>
            <person name="Ko S.H."/>
            <person name="Shin Y.K."/>
            <person name="Lee J.S."/>
        </authorList>
    </citation>
    <scope>NUCLEOTIDE SEQUENCE</scope>
    <source>
        <strain evidence="2">N237</strain>
    </source>
</reference>
<evidence type="ECO:0000313" key="3">
    <source>
        <dbReference type="Proteomes" id="UP001056336"/>
    </source>
</evidence>
<feature type="transmembrane region" description="Helical" evidence="1">
    <location>
        <begin position="188"/>
        <end position="206"/>
    </location>
</feature>
<name>A0ABY4R283_9ACTN</name>
<feature type="transmembrane region" description="Helical" evidence="1">
    <location>
        <begin position="70"/>
        <end position="92"/>
    </location>
</feature>
<keyword evidence="1" id="KW-0812">Transmembrane</keyword>
<gene>
    <name evidence="2" type="ORF">M6D93_04415</name>
</gene>
<reference evidence="2" key="2">
    <citation type="submission" date="2022-05" db="EMBL/GenBank/DDBJ databases">
        <authorList>
            <person name="Kim J.-S."/>
            <person name="Lee K."/>
            <person name="Suh M."/>
            <person name="Eom M."/>
            <person name="Kim J.-S."/>
            <person name="Kim D.-S."/>
            <person name="Ko S.-H."/>
            <person name="Shin Y."/>
            <person name="Lee J.-S."/>
        </authorList>
    </citation>
    <scope>NUCLEOTIDE SEQUENCE</scope>
    <source>
        <strain evidence="2">N237</strain>
    </source>
</reference>
<evidence type="ECO:0000256" key="1">
    <source>
        <dbReference type="SAM" id="Phobius"/>
    </source>
</evidence>
<sequence length="353" mass="37382">MIRLSLRQFRTQGYLAIGLLGVAAIMLAATGPHFAHVYDAYAKAQGACIASPTCPNVRIGVSTLDSLLELIGTALVAVPALVGAFWGAPLISREFENGTHRLALTQSVTRTRWVAVKLAFVGAASVAATGLLSLMVTWWSAPMDAANMNRFDAGLFGERNITPLGYAAFAFALGVSFGVILRRALPAMAATLGVFLGVRLAFTYLIRQHLISPRHLSTTLAAITTGYGTNGGPSAQSSLFLSAPNLPNAWVYSTRAVDSSAHILNAHTVNSACPQLATASGPPSGASQVQASTAARDAFETCVTQLSATYHGVVTYQPASRYWLFQSYETGIYLAGALALVGLCFYWLHRHAT</sequence>
<keyword evidence="1" id="KW-0472">Membrane</keyword>
<keyword evidence="1" id="KW-1133">Transmembrane helix</keyword>
<proteinExistence type="predicted"/>
<feature type="transmembrane region" description="Helical" evidence="1">
    <location>
        <begin position="12"/>
        <end position="31"/>
    </location>
</feature>
<organism evidence="2 3">
    <name type="scientific">Jatrophihabitans telluris</name>
    <dbReference type="NCBI Taxonomy" id="2038343"/>
    <lineage>
        <taxon>Bacteria</taxon>
        <taxon>Bacillati</taxon>
        <taxon>Actinomycetota</taxon>
        <taxon>Actinomycetes</taxon>
        <taxon>Jatrophihabitantales</taxon>
        <taxon>Jatrophihabitantaceae</taxon>
        <taxon>Jatrophihabitans</taxon>
    </lineage>
</organism>
<keyword evidence="3" id="KW-1185">Reference proteome</keyword>